<dbReference type="OrthoDB" id="1929700at2759"/>
<gene>
    <name evidence="3" type="ORF">HRI_004000200</name>
</gene>
<dbReference type="PANTHER" id="PTHR34222:SF33">
    <property type="entry name" value="RETROTRANSPOSON GAG DOMAIN-CONTAINING PROTEIN"/>
    <property type="match status" value="1"/>
</dbReference>
<evidence type="ECO:0000313" key="3">
    <source>
        <dbReference type="EMBL" id="GMJ03310.1"/>
    </source>
</evidence>
<dbReference type="Pfam" id="PF14223">
    <property type="entry name" value="Retrotran_gag_2"/>
    <property type="match status" value="1"/>
</dbReference>
<sequence>METALFAKNKGSFIDGTLNMPNTTASDLQRWKKNDAMVQAWLRNSLANDIQESFVYTESAHEIWTELSEGYGQSNAPKLFKIKKDFSNLFQENGQSLTNYYTKFKTLWQELQICDPLPHCKCEAAKQHLLCQEREKAHQFLLGLNDSFERLKSNILSMEPTPSLSKIFSLALQEEQSLQKNEPPLISFEGAVLVAKADHKQIENDRTSHNQRSYRNNKRCQHCDKSGHLKEECFELIRYPVNWRNNQQNRGVNDRRNKNNFRQKQRYGNIATTDCQSSDSNENPHGQIQQALGLTTEQCAKLMQIIGDTSGNAINFGGEVMTNFAGKNSLFHKTWIVDSGASDHMVGNKSILDNVKHVSSFPDVKIPNDSSLSVSHIGDINLKSNMTLKNVICVPGHVYQDADWSV</sequence>
<dbReference type="PANTHER" id="PTHR34222">
    <property type="entry name" value="GAG_PRE-INTEGRS DOMAIN-CONTAINING PROTEIN"/>
    <property type="match status" value="1"/>
</dbReference>
<feature type="region of interest" description="Disordered" evidence="1">
    <location>
        <begin position="246"/>
        <end position="269"/>
    </location>
</feature>
<proteinExistence type="predicted"/>
<dbReference type="EMBL" id="BSYR01000037">
    <property type="protein sequence ID" value="GMJ03310.1"/>
    <property type="molecule type" value="Genomic_DNA"/>
</dbReference>
<dbReference type="Pfam" id="PF22936">
    <property type="entry name" value="Pol_BBD"/>
    <property type="match status" value="1"/>
</dbReference>
<organism evidence="3 4">
    <name type="scientific">Hibiscus trionum</name>
    <name type="common">Flower of an hour</name>
    <dbReference type="NCBI Taxonomy" id="183268"/>
    <lineage>
        <taxon>Eukaryota</taxon>
        <taxon>Viridiplantae</taxon>
        <taxon>Streptophyta</taxon>
        <taxon>Embryophyta</taxon>
        <taxon>Tracheophyta</taxon>
        <taxon>Spermatophyta</taxon>
        <taxon>Magnoliopsida</taxon>
        <taxon>eudicotyledons</taxon>
        <taxon>Gunneridae</taxon>
        <taxon>Pentapetalae</taxon>
        <taxon>rosids</taxon>
        <taxon>malvids</taxon>
        <taxon>Malvales</taxon>
        <taxon>Malvaceae</taxon>
        <taxon>Malvoideae</taxon>
        <taxon>Hibiscus</taxon>
    </lineage>
</organism>
<evidence type="ECO:0000313" key="4">
    <source>
        <dbReference type="Proteomes" id="UP001165190"/>
    </source>
</evidence>
<comment type="caution">
    <text evidence="3">The sequence shown here is derived from an EMBL/GenBank/DDBJ whole genome shotgun (WGS) entry which is preliminary data.</text>
</comment>
<evidence type="ECO:0000259" key="2">
    <source>
        <dbReference type="Pfam" id="PF22936"/>
    </source>
</evidence>
<keyword evidence="4" id="KW-1185">Reference proteome</keyword>
<dbReference type="InterPro" id="IPR054722">
    <property type="entry name" value="PolX-like_BBD"/>
</dbReference>
<name>A0A9W7MKU3_HIBTR</name>
<protein>
    <recommendedName>
        <fullName evidence="2">Retrovirus-related Pol polyprotein from transposon TNT 1-94-like beta-barrel domain-containing protein</fullName>
    </recommendedName>
</protein>
<dbReference type="AlphaFoldDB" id="A0A9W7MKU3"/>
<reference evidence="3" key="1">
    <citation type="submission" date="2023-05" db="EMBL/GenBank/DDBJ databases">
        <title>Genome and transcriptome analyses reveal genes involved in the formation of fine ridges on petal epidermal cells in Hibiscus trionum.</title>
        <authorList>
            <person name="Koshimizu S."/>
            <person name="Masuda S."/>
            <person name="Ishii T."/>
            <person name="Shirasu K."/>
            <person name="Hoshino A."/>
            <person name="Arita M."/>
        </authorList>
    </citation>
    <scope>NUCLEOTIDE SEQUENCE</scope>
    <source>
        <strain evidence="3">Hamamatsu line</strain>
    </source>
</reference>
<feature type="domain" description="Retrovirus-related Pol polyprotein from transposon TNT 1-94-like beta-barrel" evidence="2">
    <location>
        <begin position="335"/>
        <end position="396"/>
    </location>
</feature>
<accession>A0A9W7MKU3</accession>
<dbReference type="Proteomes" id="UP001165190">
    <property type="component" value="Unassembled WGS sequence"/>
</dbReference>
<evidence type="ECO:0000256" key="1">
    <source>
        <dbReference type="SAM" id="MobiDB-lite"/>
    </source>
</evidence>